<accession>A0A1F5FG13</accession>
<feature type="transmembrane region" description="Helical" evidence="1">
    <location>
        <begin position="107"/>
        <end position="133"/>
    </location>
</feature>
<evidence type="ECO:0000313" key="2">
    <source>
        <dbReference type="EMBL" id="OGD78492.1"/>
    </source>
</evidence>
<dbReference type="PIRSF" id="PIRSF027391">
    <property type="entry name" value="Hpre_diP_synt_I"/>
    <property type="match status" value="1"/>
</dbReference>
<reference evidence="2 3" key="1">
    <citation type="journal article" date="2016" name="Nat. Commun.">
        <title>Thousands of microbial genomes shed light on interconnected biogeochemical processes in an aquifer system.</title>
        <authorList>
            <person name="Anantharaman K."/>
            <person name="Brown C.T."/>
            <person name="Hug L.A."/>
            <person name="Sharon I."/>
            <person name="Castelle C.J."/>
            <person name="Probst A.J."/>
            <person name="Thomas B.C."/>
            <person name="Singh A."/>
            <person name="Wilkins M.J."/>
            <person name="Karaoz U."/>
            <person name="Brodie E.L."/>
            <person name="Williams K.H."/>
            <person name="Hubbard S.S."/>
            <person name="Banfield J.F."/>
        </authorList>
    </citation>
    <scope>NUCLEOTIDE SEQUENCE [LARGE SCALE GENOMIC DNA]</scope>
</reference>
<protein>
    <recommendedName>
        <fullName evidence="4">Heptaprenyl diphosphate synthase</fullName>
    </recommendedName>
</protein>
<gene>
    <name evidence="2" type="ORF">A2Y64_09440</name>
</gene>
<dbReference type="Gene3D" id="1.10.1760.20">
    <property type="match status" value="1"/>
</dbReference>
<dbReference type="InterPro" id="IPR014535">
    <property type="entry name" value="Hpre_diP_synt_I"/>
</dbReference>
<evidence type="ECO:0000313" key="3">
    <source>
        <dbReference type="Proteomes" id="UP000177187"/>
    </source>
</evidence>
<comment type="caution">
    <text evidence="2">The sequence shown here is derived from an EMBL/GenBank/DDBJ whole genome shotgun (WGS) entry which is preliminary data.</text>
</comment>
<feature type="transmembrane region" description="Helical" evidence="1">
    <location>
        <begin position="64"/>
        <end position="87"/>
    </location>
</feature>
<feature type="transmembrane region" description="Helical" evidence="1">
    <location>
        <begin position="140"/>
        <end position="163"/>
    </location>
</feature>
<dbReference type="STRING" id="1817816.A2Y64_09440"/>
<dbReference type="Pfam" id="PF07456">
    <property type="entry name" value="Hpre_diP_synt_I"/>
    <property type="match status" value="1"/>
</dbReference>
<name>A0A1F5FG13_9BACT</name>
<evidence type="ECO:0000256" key="1">
    <source>
        <dbReference type="SAM" id="Phobius"/>
    </source>
</evidence>
<organism evidence="2 3">
    <name type="scientific">Candidatus Coatesbacteria bacterium RBG_13_66_14</name>
    <dbReference type="NCBI Taxonomy" id="1817816"/>
    <lineage>
        <taxon>Bacteria</taxon>
        <taxon>Candidatus Coatesiibacteriota</taxon>
    </lineage>
</organism>
<dbReference type="EMBL" id="MFAF01000034">
    <property type="protein sequence ID" value="OGD78492.1"/>
    <property type="molecule type" value="Genomic_DNA"/>
</dbReference>
<sequence length="174" mass="18323">MPSPVRRVVERYRGIGLLALALALYVLEGLLPRPVPWMRLGLSNIVVLVVLVRQGPLPALRLSLVRTVLGSLFLGNLLTPIIFMNLAGSVASWGAMSALLPLYPRRVSLVGVSLTGAAFHAAAQWATAILVLLPGLAWGLLPLVLLPSLAAGVVVGLITAAVVPQEPDLRVQPG</sequence>
<dbReference type="InterPro" id="IPR010898">
    <property type="entry name" value="Hpre_diP_synth_I"/>
</dbReference>
<keyword evidence="1" id="KW-0812">Transmembrane</keyword>
<keyword evidence="1" id="KW-1133">Transmembrane helix</keyword>
<feature type="transmembrane region" description="Helical" evidence="1">
    <location>
        <begin position="12"/>
        <end position="31"/>
    </location>
</feature>
<dbReference type="AlphaFoldDB" id="A0A1F5FG13"/>
<dbReference type="Proteomes" id="UP000177187">
    <property type="component" value="Unassembled WGS sequence"/>
</dbReference>
<keyword evidence="1" id="KW-0472">Membrane</keyword>
<feature type="transmembrane region" description="Helical" evidence="1">
    <location>
        <begin position="37"/>
        <end position="52"/>
    </location>
</feature>
<evidence type="ECO:0008006" key="4">
    <source>
        <dbReference type="Google" id="ProtNLM"/>
    </source>
</evidence>
<proteinExistence type="predicted"/>